<organism evidence="1 2">
    <name type="scientific">Aromia moschata</name>
    <dbReference type="NCBI Taxonomy" id="1265417"/>
    <lineage>
        <taxon>Eukaryota</taxon>
        <taxon>Metazoa</taxon>
        <taxon>Ecdysozoa</taxon>
        <taxon>Arthropoda</taxon>
        <taxon>Hexapoda</taxon>
        <taxon>Insecta</taxon>
        <taxon>Pterygota</taxon>
        <taxon>Neoptera</taxon>
        <taxon>Endopterygota</taxon>
        <taxon>Coleoptera</taxon>
        <taxon>Polyphaga</taxon>
        <taxon>Cucujiformia</taxon>
        <taxon>Chrysomeloidea</taxon>
        <taxon>Cerambycidae</taxon>
        <taxon>Cerambycinae</taxon>
        <taxon>Callichromatini</taxon>
        <taxon>Aromia</taxon>
    </lineage>
</organism>
<protein>
    <submittedName>
        <fullName evidence="1">Uncharacterized protein</fullName>
    </submittedName>
</protein>
<dbReference type="EMBL" id="JAPWTK010000561">
    <property type="protein sequence ID" value="KAJ8938369.1"/>
    <property type="molecule type" value="Genomic_DNA"/>
</dbReference>
<keyword evidence="2" id="KW-1185">Reference proteome</keyword>
<proteinExistence type="predicted"/>
<evidence type="ECO:0000313" key="1">
    <source>
        <dbReference type="EMBL" id="KAJ8938369.1"/>
    </source>
</evidence>
<sequence length="83" mass="9366">MRILEGMRNAGNAIPKKVHRTNRGSPNQAPIPVLHAAIHQQQGTTDHRINSNKQNSHLIPHQPYAKAMYDYMSKEAGCKFSYV</sequence>
<accession>A0AAV8XIB9</accession>
<dbReference type="AlphaFoldDB" id="A0AAV8XIB9"/>
<gene>
    <name evidence="1" type="ORF">NQ318_022867</name>
</gene>
<reference evidence="1" key="1">
    <citation type="journal article" date="2023" name="Insect Mol. Biol.">
        <title>Genome sequencing provides insights into the evolution of gene families encoding plant cell wall-degrading enzymes in longhorned beetles.</title>
        <authorList>
            <person name="Shin N.R."/>
            <person name="Okamura Y."/>
            <person name="Kirsch R."/>
            <person name="Pauchet Y."/>
        </authorList>
    </citation>
    <scope>NUCLEOTIDE SEQUENCE</scope>
    <source>
        <strain evidence="1">AMC_N1</strain>
    </source>
</reference>
<name>A0AAV8XIB9_9CUCU</name>
<comment type="caution">
    <text evidence="1">The sequence shown here is derived from an EMBL/GenBank/DDBJ whole genome shotgun (WGS) entry which is preliminary data.</text>
</comment>
<evidence type="ECO:0000313" key="2">
    <source>
        <dbReference type="Proteomes" id="UP001162162"/>
    </source>
</evidence>
<dbReference type="Proteomes" id="UP001162162">
    <property type="component" value="Unassembled WGS sequence"/>
</dbReference>